<dbReference type="HOGENOM" id="CLU_049710_2_4_12"/>
<dbReference type="Pfam" id="PF01578">
    <property type="entry name" value="Cytochrom_C_asm"/>
    <property type="match status" value="1"/>
</dbReference>
<feature type="transmembrane region" description="Helical" evidence="6">
    <location>
        <begin position="161"/>
        <end position="180"/>
    </location>
</feature>
<accession>E0RT16</accession>
<evidence type="ECO:0000256" key="4">
    <source>
        <dbReference type="ARBA" id="ARBA00022989"/>
    </source>
</evidence>
<dbReference type="InterPro" id="IPR002541">
    <property type="entry name" value="Cyt_c_assembly"/>
</dbReference>
<dbReference type="PANTHER" id="PTHR30071:SF1">
    <property type="entry name" value="CYTOCHROME B_B6 PROTEIN-RELATED"/>
    <property type="match status" value="1"/>
</dbReference>
<dbReference type="PaxDb" id="665571-STHERM_c12120"/>
<proteinExistence type="predicted"/>
<gene>
    <name evidence="8" type="ordered locus">STHERM_c12120</name>
</gene>
<feature type="transmembrane region" description="Helical" evidence="6">
    <location>
        <begin position="35"/>
        <end position="53"/>
    </location>
</feature>
<reference evidence="8 9" key="2">
    <citation type="journal article" date="2010" name="J. Bacteriol.">
        <title>Genome sequence of the polysaccharide-degrading, thermophilic anaerobe Spirochaeta thermophila DSM 6192.</title>
        <authorList>
            <person name="Angelov A."/>
            <person name="Liebl S."/>
            <person name="Ballschmiter M."/>
            <person name="Bomeke M."/>
            <person name="Lehmann R."/>
            <person name="Liesegang H."/>
            <person name="Daniel R."/>
            <person name="Liebl W."/>
        </authorList>
    </citation>
    <scope>NUCLEOTIDE SEQUENCE [LARGE SCALE GENOMIC DNA]</scope>
    <source>
        <strain evidence="9">ATCC 49972 / DSM 6192 / RI 19.B1</strain>
    </source>
</reference>
<name>E0RT16_WINT6</name>
<dbReference type="GO" id="GO:0017004">
    <property type="term" value="P:cytochrome complex assembly"/>
    <property type="evidence" value="ECO:0007669"/>
    <property type="project" value="UniProtKB-KW"/>
</dbReference>
<dbReference type="PANTHER" id="PTHR30071">
    <property type="entry name" value="HEME EXPORTER PROTEIN C"/>
    <property type="match status" value="1"/>
</dbReference>
<evidence type="ECO:0000256" key="5">
    <source>
        <dbReference type="ARBA" id="ARBA00023136"/>
    </source>
</evidence>
<organism evidence="8 9">
    <name type="scientific">Winmispira thermophila (strain ATCC 49972 / DSM 6192 / RI 19.B1)</name>
    <name type="common">Spirochaeta thermophila</name>
    <dbReference type="NCBI Taxonomy" id="665571"/>
    <lineage>
        <taxon>Bacteria</taxon>
        <taxon>Pseudomonadati</taxon>
        <taxon>Spirochaetota</taxon>
        <taxon>Spirochaetia</taxon>
        <taxon>Winmispirales</taxon>
        <taxon>Winmispiraceae</taxon>
        <taxon>Winmispira</taxon>
    </lineage>
</organism>
<dbReference type="RefSeq" id="WP_013313994.1">
    <property type="nucleotide sequence ID" value="NC_014484.1"/>
</dbReference>
<dbReference type="InterPro" id="IPR045062">
    <property type="entry name" value="Cyt_c_biogenesis_CcsA/CcmC"/>
</dbReference>
<feature type="transmembrane region" description="Helical" evidence="6">
    <location>
        <begin position="59"/>
        <end position="80"/>
    </location>
</feature>
<dbReference type="Proteomes" id="UP000001296">
    <property type="component" value="Chromosome"/>
</dbReference>
<dbReference type="KEGG" id="sta:STHERM_c12120"/>
<keyword evidence="4 6" id="KW-1133">Transmembrane helix</keyword>
<evidence type="ECO:0000259" key="7">
    <source>
        <dbReference type="Pfam" id="PF01578"/>
    </source>
</evidence>
<evidence type="ECO:0000256" key="1">
    <source>
        <dbReference type="ARBA" id="ARBA00004141"/>
    </source>
</evidence>
<sequence>MTRILTIAGWGVLLASMVAVGLGRLRGREWRVGRWGAGLSLFLFVLAWCYESARTGLPAFLSLFHLLLFLSVGLIAAWLLLRPSEPVLLFLAWALASLALSPLAPPPSSARPILVSAWLVLHVGTTAVGEVLLLAGAVLALRRSSSAATTSTMEGLLRAGYGLFTLGALVFGAVWAFFAWGRFWGWDPKETWSLIVWLWYTAYLHLPASLSRRTPFRLMPVVGAFLLLFTLVGVPFLFKGLHSY</sequence>
<dbReference type="eggNOG" id="COG0755">
    <property type="taxonomic scope" value="Bacteria"/>
</dbReference>
<dbReference type="AlphaFoldDB" id="E0RT16"/>
<evidence type="ECO:0000256" key="2">
    <source>
        <dbReference type="ARBA" id="ARBA00022692"/>
    </source>
</evidence>
<feature type="transmembrane region" description="Helical" evidence="6">
    <location>
        <begin position="6"/>
        <end position="23"/>
    </location>
</feature>
<feature type="transmembrane region" description="Helical" evidence="6">
    <location>
        <begin position="87"/>
        <end position="105"/>
    </location>
</feature>
<feature type="transmembrane region" description="Helical" evidence="6">
    <location>
        <begin position="218"/>
        <end position="238"/>
    </location>
</feature>
<dbReference type="GO" id="GO:0005886">
    <property type="term" value="C:plasma membrane"/>
    <property type="evidence" value="ECO:0007669"/>
    <property type="project" value="TreeGrafter"/>
</dbReference>
<evidence type="ECO:0000256" key="3">
    <source>
        <dbReference type="ARBA" id="ARBA00022748"/>
    </source>
</evidence>
<dbReference type="GO" id="GO:0020037">
    <property type="term" value="F:heme binding"/>
    <property type="evidence" value="ECO:0007669"/>
    <property type="project" value="InterPro"/>
</dbReference>
<comment type="subcellular location">
    <subcellularLocation>
        <location evidence="1">Membrane</location>
        <topology evidence="1">Multi-pass membrane protein</topology>
    </subcellularLocation>
</comment>
<keyword evidence="2 6" id="KW-0812">Transmembrane</keyword>
<evidence type="ECO:0000313" key="9">
    <source>
        <dbReference type="Proteomes" id="UP000001296"/>
    </source>
</evidence>
<keyword evidence="5 6" id="KW-0472">Membrane</keyword>
<reference key="1">
    <citation type="submission" date="2009-08" db="EMBL/GenBank/DDBJ databases">
        <title>The genome sequence of Spirochaeta thermophila DSM6192.</title>
        <authorList>
            <person name="Angelov A."/>
            <person name="Mientus M."/>
            <person name="Wittenberg S."/>
            <person name="Lehmann R."/>
            <person name="Liesegang H."/>
            <person name="Daniel R."/>
            <person name="Liebl W."/>
        </authorList>
    </citation>
    <scope>NUCLEOTIDE SEQUENCE</scope>
    <source>
        <strain>DSM 6192</strain>
    </source>
</reference>
<protein>
    <recommendedName>
        <fullName evidence="7">Cytochrome c assembly protein domain-containing protein</fullName>
    </recommendedName>
</protein>
<feature type="transmembrane region" description="Helical" evidence="6">
    <location>
        <begin position="117"/>
        <end position="141"/>
    </location>
</feature>
<evidence type="ECO:0000313" key="8">
    <source>
        <dbReference type="EMBL" id="ADN02153.1"/>
    </source>
</evidence>
<keyword evidence="3" id="KW-0201">Cytochrome c-type biogenesis</keyword>
<feature type="domain" description="Cytochrome c assembly protein" evidence="7">
    <location>
        <begin position="63"/>
        <end position="242"/>
    </location>
</feature>
<dbReference type="EMBL" id="CP001698">
    <property type="protein sequence ID" value="ADN02153.1"/>
    <property type="molecule type" value="Genomic_DNA"/>
</dbReference>
<feature type="transmembrane region" description="Helical" evidence="6">
    <location>
        <begin position="192"/>
        <end position="211"/>
    </location>
</feature>
<evidence type="ECO:0000256" key="6">
    <source>
        <dbReference type="SAM" id="Phobius"/>
    </source>
</evidence>